<dbReference type="AlphaFoldDB" id="A0A6J6V0C1"/>
<proteinExistence type="predicted"/>
<name>A0A6J6V0C1_9ZZZZ</name>
<gene>
    <name evidence="1" type="ORF">UFOPK2806_02048</name>
</gene>
<reference evidence="1" key="1">
    <citation type="submission" date="2020-05" db="EMBL/GenBank/DDBJ databases">
        <authorList>
            <person name="Chiriac C."/>
            <person name="Salcher M."/>
            <person name="Ghai R."/>
            <person name="Kavagutti S V."/>
        </authorList>
    </citation>
    <scope>NUCLEOTIDE SEQUENCE</scope>
</reference>
<evidence type="ECO:0000313" key="1">
    <source>
        <dbReference type="EMBL" id="CAB4765572.1"/>
    </source>
</evidence>
<dbReference type="EMBL" id="CAEZYY010000037">
    <property type="protein sequence ID" value="CAB4765572.1"/>
    <property type="molecule type" value="Genomic_DNA"/>
</dbReference>
<sequence>MIESLGRVLVTSTDISDAYLSESFFTDSGFFKSTDPYLPTP</sequence>
<protein>
    <submittedName>
        <fullName evidence="1">Unannotated protein</fullName>
    </submittedName>
</protein>
<organism evidence="1">
    <name type="scientific">freshwater metagenome</name>
    <dbReference type="NCBI Taxonomy" id="449393"/>
    <lineage>
        <taxon>unclassified sequences</taxon>
        <taxon>metagenomes</taxon>
        <taxon>ecological metagenomes</taxon>
    </lineage>
</organism>
<accession>A0A6J6V0C1</accession>